<dbReference type="OrthoDB" id="944647at2"/>
<dbReference type="Proteomes" id="UP000195787">
    <property type="component" value="Unassembled WGS sequence"/>
</dbReference>
<dbReference type="AlphaFoldDB" id="A0A1R4GH76"/>
<evidence type="ECO:0000313" key="1">
    <source>
        <dbReference type="EMBL" id="SJM67529.1"/>
    </source>
</evidence>
<protein>
    <submittedName>
        <fullName evidence="1">Antirestriction protein ArdA</fullName>
    </submittedName>
</protein>
<dbReference type="Gene3D" id="1.10.10.1190">
    <property type="entry name" value="Antirestriction protein ArdA, domain 3"/>
    <property type="match status" value="1"/>
</dbReference>
<dbReference type="InterPro" id="IPR009899">
    <property type="entry name" value="ArdA"/>
</dbReference>
<evidence type="ECO:0000313" key="2">
    <source>
        <dbReference type="Proteomes" id="UP000195787"/>
    </source>
</evidence>
<name>A0A1R4GH76_9MICO</name>
<keyword evidence="2" id="KW-1185">Reference proteome</keyword>
<proteinExistence type="predicted"/>
<dbReference type="Gene3D" id="3.10.20.480">
    <property type="entry name" value="Antirestriction protein ArdA, domain 1"/>
    <property type="match status" value="1"/>
</dbReference>
<dbReference type="Pfam" id="PF07275">
    <property type="entry name" value="ArdA"/>
    <property type="match status" value="1"/>
</dbReference>
<dbReference type="InterPro" id="IPR041893">
    <property type="entry name" value="ArdA_dom3"/>
</dbReference>
<sequence>MTTTTAPAMRVWIGCMSCYNSGRLVGEWFNATAADEVTIADVHRGSGGSRASCEELWCLDVDDMPVHREMSPAEAAEWGRVVEEVDEHLRPALIAWVRSGNYVAEGTGDLPSVSDFEERFAGEWGSFREYAENLAEDIGLLRDVTEEVARYFDWEAWTRDLAFDHTVEDAPGSGVFVFRNL</sequence>
<dbReference type="EMBL" id="FUHU01000044">
    <property type="protein sequence ID" value="SJM67529.1"/>
    <property type="molecule type" value="Genomic_DNA"/>
</dbReference>
<dbReference type="RefSeq" id="WP_086992787.1">
    <property type="nucleotide sequence ID" value="NZ_FUHU01000044.1"/>
</dbReference>
<organism evidence="1 2">
    <name type="scientific">Agrococcus casei LMG 22410</name>
    <dbReference type="NCBI Taxonomy" id="1255656"/>
    <lineage>
        <taxon>Bacteria</taxon>
        <taxon>Bacillati</taxon>
        <taxon>Actinomycetota</taxon>
        <taxon>Actinomycetes</taxon>
        <taxon>Micrococcales</taxon>
        <taxon>Microbacteriaceae</taxon>
        <taxon>Agrococcus</taxon>
    </lineage>
</organism>
<reference evidence="1 2" key="1">
    <citation type="submission" date="2017-02" db="EMBL/GenBank/DDBJ databases">
        <authorList>
            <person name="Peterson S.W."/>
        </authorList>
    </citation>
    <scope>NUCLEOTIDE SEQUENCE [LARGE SCALE GENOMIC DNA]</scope>
    <source>
        <strain evidence="1 2">LMG 22410</strain>
    </source>
</reference>
<accession>A0A1R4GH76</accession>
<dbReference type="GeneID" id="303173936"/>
<dbReference type="InterPro" id="IPR041895">
    <property type="entry name" value="ArdA_dom1"/>
</dbReference>
<gene>
    <name evidence="1" type="ORF">CZ674_12025</name>
</gene>